<keyword evidence="6 10" id="KW-0418">Kinase</keyword>
<dbReference type="SUPFAM" id="SSF55060">
    <property type="entry name" value="GHMP Kinase, C-terminal domain"/>
    <property type="match status" value="1"/>
</dbReference>
<evidence type="ECO:0000256" key="5">
    <source>
        <dbReference type="ARBA" id="ARBA00022741"/>
    </source>
</evidence>
<dbReference type="GO" id="GO:0050515">
    <property type="term" value="F:4-(cytidine 5'-diphospho)-2-C-methyl-D-erythritol kinase activity"/>
    <property type="evidence" value="ECO:0007669"/>
    <property type="project" value="UniProtKB-EC"/>
</dbReference>
<dbReference type="HAMAP" id="MF_00061">
    <property type="entry name" value="IspE"/>
    <property type="match status" value="1"/>
</dbReference>
<dbReference type="NCBIfam" id="TIGR00154">
    <property type="entry name" value="ispE"/>
    <property type="match status" value="1"/>
</dbReference>
<evidence type="ECO:0000256" key="8">
    <source>
        <dbReference type="ARBA" id="ARBA00023229"/>
    </source>
</evidence>
<dbReference type="EC" id="2.7.1.148" evidence="2 10"/>
<organism evidence="13 14">
    <name type="scientific">Mannheimia cairinae</name>
    <dbReference type="NCBI Taxonomy" id="3025936"/>
    <lineage>
        <taxon>Bacteria</taxon>
        <taxon>Pseudomonadati</taxon>
        <taxon>Pseudomonadota</taxon>
        <taxon>Gammaproteobacteria</taxon>
        <taxon>Pasteurellales</taxon>
        <taxon>Pasteurellaceae</taxon>
        <taxon>Mannheimia</taxon>
    </lineage>
</organism>
<evidence type="ECO:0000256" key="1">
    <source>
        <dbReference type="ARBA" id="ARBA00009684"/>
    </source>
</evidence>
<name>A0ABT5MQY2_9PAST</name>
<dbReference type="InterPro" id="IPR036554">
    <property type="entry name" value="GHMP_kinase_C_sf"/>
</dbReference>
<dbReference type="EMBL" id="JAQSJE010000009">
    <property type="protein sequence ID" value="MDD0824594.1"/>
    <property type="molecule type" value="Genomic_DNA"/>
</dbReference>
<dbReference type="Gene3D" id="3.30.230.10">
    <property type="match status" value="1"/>
</dbReference>
<keyword evidence="8 10" id="KW-0414">Isoprene biosynthesis</keyword>
<dbReference type="InterPro" id="IPR013750">
    <property type="entry name" value="GHMP_kinase_C_dom"/>
</dbReference>
<comment type="caution">
    <text evidence="13">The sequence shown here is derived from an EMBL/GenBank/DDBJ whole genome shotgun (WGS) entry which is preliminary data.</text>
</comment>
<dbReference type="SUPFAM" id="SSF54211">
    <property type="entry name" value="Ribosomal protein S5 domain 2-like"/>
    <property type="match status" value="1"/>
</dbReference>
<dbReference type="InterPro" id="IPR006204">
    <property type="entry name" value="GHMP_kinase_N_dom"/>
</dbReference>
<evidence type="ECO:0000313" key="14">
    <source>
        <dbReference type="Proteomes" id="UP001221909"/>
    </source>
</evidence>
<evidence type="ECO:0000259" key="12">
    <source>
        <dbReference type="Pfam" id="PF08544"/>
    </source>
</evidence>
<feature type="domain" description="GHMP kinase N-terminal" evidence="11">
    <location>
        <begin position="70"/>
        <end position="147"/>
    </location>
</feature>
<feature type="binding site" evidence="10">
    <location>
        <begin position="98"/>
        <end position="108"/>
    </location>
    <ligand>
        <name>ATP</name>
        <dbReference type="ChEBI" id="CHEBI:30616"/>
    </ligand>
</feature>
<keyword evidence="5 10" id="KW-0547">Nucleotide-binding</keyword>
<proteinExistence type="inferred from homology"/>
<dbReference type="PANTHER" id="PTHR43527:SF2">
    <property type="entry name" value="4-DIPHOSPHOCYTIDYL-2-C-METHYL-D-ERYTHRITOL KINASE, CHLOROPLASTIC"/>
    <property type="match status" value="1"/>
</dbReference>
<dbReference type="RefSeq" id="WP_273749017.1">
    <property type="nucleotide sequence ID" value="NZ_JAQSJE010000009.1"/>
</dbReference>
<dbReference type="Pfam" id="PF00288">
    <property type="entry name" value="GHMP_kinases_N"/>
    <property type="match status" value="1"/>
</dbReference>
<dbReference type="Proteomes" id="UP001221909">
    <property type="component" value="Unassembled WGS sequence"/>
</dbReference>
<feature type="active site" evidence="10">
    <location>
        <position position="140"/>
    </location>
</feature>
<comment type="similarity">
    <text evidence="1 10">Belongs to the GHMP kinase family. IspE subfamily.</text>
</comment>
<evidence type="ECO:0000256" key="6">
    <source>
        <dbReference type="ARBA" id="ARBA00022777"/>
    </source>
</evidence>
<reference evidence="13 14" key="1">
    <citation type="submission" date="2023-02" db="EMBL/GenBank/DDBJ databases">
        <title>Mannheimia cairiniae sp. nov., a novel species of Mannheimia obtained from moscovy ducks (Cairina moschata) and reclassification of Mannheimia ovis as heterotypic synonym of Mannheimia pernigra.</title>
        <authorList>
            <person name="Christensen H."/>
        </authorList>
    </citation>
    <scope>NUCLEOTIDE SEQUENCE [LARGE SCALE GENOMIC DNA]</scope>
    <source>
        <strain evidence="13 14">AT1</strain>
    </source>
</reference>
<keyword evidence="4 10" id="KW-0808">Transferase</keyword>
<comment type="function">
    <text evidence="10">Catalyzes the phosphorylation of the position 2 hydroxy group of 4-diphosphocytidyl-2C-methyl-D-erythritol.</text>
</comment>
<evidence type="ECO:0000256" key="9">
    <source>
        <dbReference type="ARBA" id="ARBA00032554"/>
    </source>
</evidence>
<dbReference type="InterPro" id="IPR020568">
    <property type="entry name" value="Ribosomal_Su5_D2-typ_SF"/>
</dbReference>
<evidence type="ECO:0000259" key="11">
    <source>
        <dbReference type="Pfam" id="PF00288"/>
    </source>
</evidence>
<protein>
    <recommendedName>
        <fullName evidence="3 10">4-diphosphocytidyl-2-C-methyl-D-erythritol kinase</fullName>
        <shortName evidence="10">CMK</shortName>
        <ecNumber evidence="2 10">2.7.1.148</ecNumber>
    </recommendedName>
    <alternativeName>
        <fullName evidence="9 10">4-(cytidine-5'-diphospho)-2-C-methyl-D-erythritol kinase</fullName>
    </alternativeName>
</protein>
<accession>A0ABT5MQY2</accession>
<evidence type="ECO:0000256" key="4">
    <source>
        <dbReference type="ARBA" id="ARBA00022679"/>
    </source>
</evidence>
<feature type="active site" evidence="10">
    <location>
        <position position="15"/>
    </location>
</feature>
<evidence type="ECO:0000256" key="7">
    <source>
        <dbReference type="ARBA" id="ARBA00022840"/>
    </source>
</evidence>
<dbReference type="PANTHER" id="PTHR43527">
    <property type="entry name" value="4-DIPHOSPHOCYTIDYL-2-C-METHYL-D-ERYTHRITOL KINASE, CHLOROPLASTIC"/>
    <property type="match status" value="1"/>
</dbReference>
<dbReference type="Gene3D" id="3.30.70.890">
    <property type="entry name" value="GHMP kinase, C-terminal domain"/>
    <property type="match status" value="1"/>
</dbReference>
<evidence type="ECO:0000256" key="10">
    <source>
        <dbReference type="HAMAP-Rule" id="MF_00061"/>
    </source>
</evidence>
<keyword evidence="14" id="KW-1185">Reference proteome</keyword>
<keyword evidence="7 10" id="KW-0067">ATP-binding</keyword>
<comment type="pathway">
    <text evidence="10">Isoprenoid biosynthesis; isopentenyl diphosphate biosynthesis via DXP pathway; isopentenyl diphosphate from 1-deoxy-D-xylulose 5-phosphate: step 3/6.</text>
</comment>
<comment type="catalytic activity">
    <reaction evidence="10">
        <text>4-CDP-2-C-methyl-D-erythritol + ATP = 4-CDP-2-C-methyl-D-erythritol 2-phosphate + ADP + H(+)</text>
        <dbReference type="Rhea" id="RHEA:18437"/>
        <dbReference type="ChEBI" id="CHEBI:15378"/>
        <dbReference type="ChEBI" id="CHEBI:30616"/>
        <dbReference type="ChEBI" id="CHEBI:57823"/>
        <dbReference type="ChEBI" id="CHEBI:57919"/>
        <dbReference type="ChEBI" id="CHEBI:456216"/>
        <dbReference type="EC" id="2.7.1.148"/>
    </reaction>
</comment>
<dbReference type="InterPro" id="IPR014721">
    <property type="entry name" value="Ribsml_uS5_D2-typ_fold_subgr"/>
</dbReference>
<evidence type="ECO:0000313" key="13">
    <source>
        <dbReference type="EMBL" id="MDD0824594.1"/>
    </source>
</evidence>
<dbReference type="PIRSF" id="PIRSF010376">
    <property type="entry name" value="IspE"/>
    <property type="match status" value="1"/>
</dbReference>
<evidence type="ECO:0000256" key="2">
    <source>
        <dbReference type="ARBA" id="ARBA00012052"/>
    </source>
</evidence>
<gene>
    <name evidence="10 13" type="primary">ispE</name>
    <name evidence="13" type="ORF">PTQ27_08995</name>
</gene>
<evidence type="ECO:0000256" key="3">
    <source>
        <dbReference type="ARBA" id="ARBA00017473"/>
    </source>
</evidence>
<sequence length="288" mass="31575">MGLLMDKVTLPSPAKLNLFLYITNKRADGYHELQTLFQFLDFGDEIEIEVTDSPEIELINQVEGVAVEDNLIYKAATLLQKTTACTKGAKIAVTKNLPMGGGVGGGSSNAATVLVGLNHLWNTGLSLEVLAELGLSLGADVPIFVRGTAAFAEGVGEVLTPCEPAEKWYVVLKPDVSISTAVVFNAPNLPRNTPKRSLEELLNNNWANDCEKVVRENYSEVEDLIQELLQYARFRLTGTGACIFAEFNTKAEAEKVFVHKPKQLFGFMAKGQNISPLHQKLYSKLNHH</sequence>
<dbReference type="InterPro" id="IPR004424">
    <property type="entry name" value="IspE"/>
</dbReference>
<feature type="domain" description="GHMP kinase C-terminal" evidence="12">
    <location>
        <begin position="196"/>
        <end position="256"/>
    </location>
</feature>
<dbReference type="Pfam" id="PF08544">
    <property type="entry name" value="GHMP_kinases_C"/>
    <property type="match status" value="1"/>
</dbReference>